<reference evidence="2" key="1">
    <citation type="journal article" date="2019" name="Int. J. Syst. Evol. Microbiol.">
        <title>The Global Catalogue of Microorganisms (GCM) 10K type strain sequencing project: providing services to taxonomists for standard genome sequencing and annotation.</title>
        <authorList>
            <consortium name="The Broad Institute Genomics Platform"/>
            <consortium name="The Broad Institute Genome Sequencing Center for Infectious Disease"/>
            <person name="Wu L."/>
            <person name="Ma J."/>
        </authorList>
    </citation>
    <scope>NUCLEOTIDE SEQUENCE [LARGE SCALE GENOMIC DNA]</scope>
    <source>
        <strain evidence="2">CGMCC 1.15345</strain>
    </source>
</reference>
<gene>
    <name evidence="1" type="ORF">ACFOY0_07090</name>
</gene>
<evidence type="ECO:0000313" key="2">
    <source>
        <dbReference type="Proteomes" id="UP001595719"/>
    </source>
</evidence>
<proteinExistence type="predicted"/>
<sequence>MANFTKTQMLYEDQYTWRRDGGDGPYIGKIDRDRLDRDEGYEVLDFANSCLKSGVGVEALHKFERLLREKLPSNVVMKNQIIDFLNKNW</sequence>
<evidence type="ECO:0000313" key="1">
    <source>
        <dbReference type="EMBL" id="MFC4390752.1"/>
    </source>
</evidence>
<accession>A0ABV8W1W2</accession>
<dbReference type="RefSeq" id="WP_179005474.1">
    <property type="nucleotide sequence ID" value="NZ_JBHSCO010000002.1"/>
</dbReference>
<name>A0ABV8W1W2_9FLAO</name>
<organism evidence="1 2">
    <name type="scientific">Flavobacterium quisquiliarum</name>
    <dbReference type="NCBI Taxonomy" id="1834436"/>
    <lineage>
        <taxon>Bacteria</taxon>
        <taxon>Pseudomonadati</taxon>
        <taxon>Bacteroidota</taxon>
        <taxon>Flavobacteriia</taxon>
        <taxon>Flavobacteriales</taxon>
        <taxon>Flavobacteriaceae</taxon>
        <taxon>Flavobacterium</taxon>
    </lineage>
</organism>
<keyword evidence="2" id="KW-1185">Reference proteome</keyword>
<dbReference type="Proteomes" id="UP001595719">
    <property type="component" value="Unassembled WGS sequence"/>
</dbReference>
<protein>
    <submittedName>
        <fullName evidence="1">Uncharacterized protein</fullName>
    </submittedName>
</protein>
<comment type="caution">
    <text evidence="1">The sequence shown here is derived from an EMBL/GenBank/DDBJ whole genome shotgun (WGS) entry which is preliminary data.</text>
</comment>
<dbReference type="EMBL" id="JBHSCO010000002">
    <property type="protein sequence ID" value="MFC4390752.1"/>
    <property type="molecule type" value="Genomic_DNA"/>
</dbReference>